<sequence length="65" mass="7420">MCGRQMKLSVFYPPKWRLWLAGPISGPSRPISPISSHVQAHQYFIMECVADLEGLRFQGPTFKAR</sequence>
<accession>W6S669</accession>
<organism evidence="1 2">
    <name type="scientific">Rhizobium favelukesii</name>
    <dbReference type="NCBI Taxonomy" id="348824"/>
    <lineage>
        <taxon>Bacteria</taxon>
        <taxon>Pseudomonadati</taxon>
        <taxon>Pseudomonadota</taxon>
        <taxon>Alphaproteobacteria</taxon>
        <taxon>Hyphomicrobiales</taxon>
        <taxon>Rhizobiaceae</taxon>
        <taxon>Rhizobium/Agrobacterium group</taxon>
        <taxon>Rhizobium</taxon>
    </lineage>
</organism>
<keyword evidence="1" id="KW-0614">Plasmid</keyword>
<proteinExistence type="predicted"/>
<dbReference type="Proteomes" id="UP000019443">
    <property type="component" value="Plasmid pLPU83d"/>
</dbReference>
<reference evidence="1" key="1">
    <citation type="submission" date="2013-11" db="EMBL/GenBank/DDBJ databases">
        <title>Draft genome sequence of the broad-host-range Rhizobium sp. LPU83 strain, a member of the low-genetic diversity Oregon-like Rhizobium sp. group.</title>
        <authorList>
            <person name="Wibberg D."/>
            <person name="Puehler A."/>
            <person name="Schlueter A."/>
        </authorList>
    </citation>
    <scope>NUCLEOTIDE SEQUENCE [LARGE SCALE GENOMIC DNA]</scope>
    <source>
        <strain evidence="1">LPU83</strain>
        <plasmid evidence="1">pLPU83d</plasmid>
    </source>
</reference>
<evidence type="ECO:0000313" key="1">
    <source>
        <dbReference type="EMBL" id="CDM61751.1"/>
    </source>
</evidence>
<dbReference type="KEGG" id="rhl:LPU83_pLPU83d_0380"/>
<evidence type="ECO:0000313" key="2">
    <source>
        <dbReference type="Proteomes" id="UP000019443"/>
    </source>
</evidence>
<dbReference type="HOGENOM" id="CLU_2846874_0_0_5"/>
<keyword evidence="2" id="KW-1185">Reference proteome</keyword>
<protein>
    <submittedName>
        <fullName evidence="1">Uncharacterized protein</fullName>
    </submittedName>
</protein>
<dbReference type="EMBL" id="HG916855">
    <property type="protein sequence ID" value="CDM61751.1"/>
    <property type="molecule type" value="Genomic_DNA"/>
</dbReference>
<name>W6S669_9HYPH</name>
<geneLocation type="plasmid" evidence="1 2">
    <name>pLPU83d</name>
</geneLocation>
<dbReference type="AlphaFoldDB" id="W6S669"/>
<gene>
    <name evidence="1" type="ORF">LPU83_pLPU83d_0380</name>
</gene>